<dbReference type="RefSeq" id="WP_175362184.1">
    <property type="nucleotide sequence ID" value="NZ_JABFMR010000004.1"/>
</dbReference>
<sequence>MNAKQEVANIDRERARGARVATAPLAGLPPRFPDEIISETDPRVYVDKLLPGGRLPVTLDRWPNEDDTDKATVSIAKEESSPVWEEVDSFTPGDVVDRPSEYVAYIPADKLTDYNPAGTPSNWLVKYEAGPPLGNPWESTYTRIEIDRRAHYQANPGGAKARPPVPVVNPAIPPNNTIDDTYVNSLPNGIMEITVGTDNWAAGDQCYLYISNDYSMGTPDAPINPSPYALPQDGVFNITGTILRTLTSQTSYLFYRHVDAVGNESNLSTAKGVKVEFAPPPVLEDPIVPLASSQTDRLIDLKDCAEPGGVTVEVDRVDNVEVTDDIKLEWNTTTVDTKPFGAATKLVFSVPFSVIHDDYYAGGPATEGDIPVNVKATLLRGPSAVSVSSVDIFSNLYVAGPTDPTDPGQPNDQLNAPDITSTTVPNIIEMSDYGDDQTITINLWNDPDKPVKDGQQIKAEYAGVRLLDIDFLSAGQTVSTLTLPWSVINGAGLGAKPLQYFVSEIGGLNENPSLIQTVTNNAMVVDLDPPSINVGTSSVLLCKHLDRINNFKAVVKIPGNPVHLQLGREVTLHAQGYRDAGYTQLSPNTDFTSAAPHLIVGTEPVDGFFMDIEYDPYIRDIPEPPPSPVVPGQYVGYWKVWYSVEIGGTAYPSDEFEIPVNLVNALGEYCEQA</sequence>
<reference evidence="1 2" key="1">
    <citation type="journal article" date="2020" name="Front. Plant Sci.">
        <title>Isolation of Rhizosphere Bacteria That Improve Quality and Water Stress Tolerance in Greenhouse Ornamentals.</title>
        <authorList>
            <person name="Nordstedt N.P."/>
            <person name="Jones M.L."/>
        </authorList>
    </citation>
    <scope>NUCLEOTIDE SEQUENCE [LARGE SCALE GENOMIC DNA]</scope>
    <source>
        <strain evidence="1 2">C7D2</strain>
    </source>
</reference>
<protein>
    <submittedName>
        <fullName evidence="1">Uncharacterized protein</fullName>
    </submittedName>
</protein>
<dbReference type="EMBL" id="JABFMR010000004">
    <property type="protein sequence ID" value="NUT86371.1"/>
    <property type="molecule type" value="Genomic_DNA"/>
</dbReference>
<gene>
    <name evidence="1" type="ORF">HNO91_08060</name>
</gene>
<dbReference type="AlphaFoldDB" id="A0A7Y5Z3R3"/>
<proteinExistence type="predicted"/>
<accession>A0A7Y5Z3R3</accession>
<evidence type="ECO:0000313" key="1">
    <source>
        <dbReference type="EMBL" id="NUT86371.1"/>
    </source>
</evidence>
<evidence type="ECO:0000313" key="2">
    <source>
        <dbReference type="Proteomes" id="UP000536720"/>
    </source>
</evidence>
<comment type="caution">
    <text evidence="1">The sequence shown here is derived from an EMBL/GenBank/DDBJ whole genome shotgun (WGS) entry which is preliminary data.</text>
</comment>
<organism evidence="1 2">
    <name type="scientific">Pseudomonas corrugata</name>
    <dbReference type="NCBI Taxonomy" id="47879"/>
    <lineage>
        <taxon>Bacteria</taxon>
        <taxon>Pseudomonadati</taxon>
        <taxon>Pseudomonadota</taxon>
        <taxon>Gammaproteobacteria</taxon>
        <taxon>Pseudomonadales</taxon>
        <taxon>Pseudomonadaceae</taxon>
        <taxon>Pseudomonas</taxon>
    </lineage>
</organism>
<dbReference type="Proteomes" id="UP000536720">
    <property type="component" value="Unassembled WGS sequence"/>
</dbReference>
<name>A0A7Y5Z3R3_9PSED</name>